<evidence type="ECO:0000256" key="1">
    <source>
        <dbReference type="ARBA" id="ARBA00022729"/>
    </source>
</evidence>
<reference evidence="5 6" key="1">
    <citation type="submission" date="2019-06" db="EMBL/GenBank/DDBJ databases">
        <title>Flavibacter putida gen. nov., sp. nov., a novel marine bacterium of the family Flavobacteriaceae isolated from coastal seawater.</title>
        <authorList>
            <person name="Feng X."/>
        </authorList>
    </citation>
    <scope>NUCLEOTIDE SEQUENCE [LARGE SCALE GENOMIC DNA]</scope>
    <source>
        <strain evidence="5 6">PLHSN227</strain>
    </source>
</reference>
<protein>
    <submittedName>
        <fullName evidence="5">Outer membrane protein assembly factor BamD</fullName>
    </submittedName>
</protein>
<dbReference type="OrthoDB" id="9770761at2"/>
<sequence length="277" mass="32895">MFVYMIKKIIFLALTGVLLTSCSQYQKVLKNDDIKAKYEMAAKLYEEGKAEDKNSKYKKSLRLVEQILPQYSGKPQGEKIRFIYADLFYRLESYFDSGYQFERFTKAHAQSEKAEEALFKSAKSYYYISPRYSLDQKETHTGISKLQTYISQYPDGEYIGEANELVRELQEKLEKKAFLIARQYYHLEDYKASMAAMENFIENYPGSKYIEKAYYYKMDAAYLLAINSYQYLVQERLNTAKDYYQDYIKFYPEGEFNEEVRSTSEDIETRLENFQKS</sequence>
<feature type="domain" description="Outer membrane lipoprotein BamD-like" evidence="4">
    <location>
        <begin position="41"/>
        <end position="184"/>
    </location>
</feature>
<evidence type="ECO:0000256" key="3">
    <source>
        <dbReference type="ARBA" id="ARBA00023237"/>
    </source>
</evidence>
<dbReference type="PROSITE" id="PS51257">
    <property type="entry name" value="PROKAR_LIPOPROTEIN"/>
    <property type="match status" value="1"/>
</dbReference>
<dbReference type="InterPro" id="IPR017689">
    <property type="entry name" value="BamD"/>
</dbReference>
<comment type="caution">
    <text evidence="5">The sequence shown here is derived from an EMBL/GenBank/DDBJ whole genome shotgun (WGS) entry which is preliminary data.</text>
</comment>
<evidence type="ECO:0000313" key="5">
    <source>
        <dbReference type="EMBL" id="TQD39348.1"/>
    </source>
</evidence>
<keyword evidence="6" id="KW-1185">Reference proteome</keyword>
<keyword evidence="1" id="KW-0732">Signal</keyword>
<accession>A0A507ZUC4</accession>
<dbReference type="Gene3D" id="1.25.40.10">
    <property type="entry name" value="Tetratricopeptide repeat domain"/>
    <property type="match status" value="1"/>
</dbReference>
<keyword evidence="3" id="KW-0998">Cell outer membrane</keyword>
<dbReference type="InterPro" id="IPR039565">
    <property type="entry name" value="BamD-like"/>
</dbReference>
<evidence type="ECO:0000256" key="2">
    <source>
        <dbReference type="ARBA" id="ARBA00023136"/>
    </source>
</evidence>
<dbReference type="EMBL" id="VIAR01000004">
    <property type="protein sequence ID" value="TQD39348.1"/>
    <property type="molecule type" value="Genomic_DNA"/>
</dbReference>
<keyword evidence="2" id="KW-0472">Membrane</keyword>
<dbReference type="NCBIfam" id="TIGR03302">
    <property type="entry name" value="OM_YfiO"/>
    <property type="match status" value="1"/>
</dbReference>
<proteinExistence type="predicted"/>
<evidence type="ECO:0000259" key="4">
    <source>
        <dbReference type="Pfam" id="PF13525"/>
    </source>
</evidence>
<dbReference type="InterPro" id="IPR011990">
    <property type="entry name" value="TPR-like_helical_dom_sf"/>
</dbReference>
<evidence type="ECO:0000313" key="6">
    <source>
        <dbReference type="Proteomes" id="UP000317169"/>
    </source>
</evidence>
<organism evidence="5 6">
    <name type="scientific">Haloflavibacter putidus</name>
    <dbReference type="NCBI Taxonomy" id="2576776"/>
    <lineage>
        <taxon>Bacteria</taxon>
        <taxon>Pseudomonadati</taxon>
        <taxon>Bacteroidota</taxon>
        <taxon>Flavobacteriia</taxon>
        <taxon>Flavobacteriales</taxon>
        <taxon>Flavobacteriaceae</taxon>
        <taxon>Haloflavibacter</taxon>
    </lineage>
</organism>
<dbReference type="AlphaFoldDB" id="A0A507ZUC4"/>
<gene>
    <name evidence="5" type="primary">bamD</name>
    <name evidence="5" type="ORF">FKR84_05490</name>
</gene>
<dbReference type="Pfam" id="PF13525">
    <property type="entry name" value="YfiO"/>
    <property type="match status" value="1"/>
</dbReference>
<dbReference type="Proteomes" id="UP000317169">
    <property type="component" value="Unassembled WGS sequence"/>
</dbReference>
<name>A0A507ZUC4_9FLAO</name>